<comment type="caution">
    <text evidence="2">The sequence shown here is derived from an EMBL/GenBank/DDBJ whole genome shotgun (WGS) entry which is preliminary data.</text>
</comment>
<sequence>MAHYPLNHHLRQTYRFLVGLAGLYLTLFGVIGLATTWGDEFFHRGSDWVLGLRTNPAAAWIYTIIGVLLLLAVLAGGNVYHHVALVLGWGLCGLGVAVMAFIQTDANVLNVSMINVIVTIVLGLVTLTGALYGKVGGHEAARAEETAAHDAR</sequence>
<gene>
    <name evidence="2" type="ORF">Ato02nite_096810</name>
</gene>
<feature type="transmembrane region" description="Helical" evidence="1">
    <location>
        <begin position="57"/>
        <end position="76"/>
    </location>
</feature>
<feature type="transmembrane region" description="Helical" evidence="1">
    <location>
        <begin position="16"/>
        <end position="37"/>
    </location>
</feature>
<keyword evidence="1" id="KW-0812">Transmembrane</keyword>
<evidence type="ECO:0000313" key="2">
    <source>
        <dbReference type="EMBL" id="GIM97888.1"/>
    </source>
</evidence>
<protein>
    <recommendedName>
        <fullName evidence="4">DUF4383 domain-containing protein</fullName>
    </recommendedName>
</protein>
<reference evidence="2 3" key="1">
    <citation type="submission" date="2021-03" db="EMBL/GenBank/DDBJ databases">
        <title>Whole genome shotgun sequence of Actinoplanes toevensis NBRC 105298.</title>
        <authorList>
            <person name="Komaki H."/>
            <person name="Tamura T."/>
        </authorList>
    </citation>
    <scope>NUCLEOTIDE SEQUENCE [LARGE SCALE GENOMIC DNA]</scope>
    <source>
        <strain evidence="2 3">NBRC 105298</strain>
    </source>
</reference>
<feature type="transmembrane region" description="Helical" evidence="1">
    <location>
        <begin position="83"/>
        <end position="102"/>
    </location>
</feature>
<dbReference type="AlphaFoldDB" id="A0A920BR72"/>
<feature type="transmembrane region" description="Helical" evidence="1">
    <location>
        <begin position="108"/>
        <end position="132"/>
    </location>
</feature>
<organism evidence="2 3">
    <name type="scientific">Paractinoplanes toevensis</name>
    <dbReference type="NCBI Taxonomy" id="571911"/>
    <lineage>
        <taxon>Bacteria</taxon>
        <taxon>Bacillati</taxon>
        <taxon>Actinomycetota</taxon>
        <taxon>Actinomycetes</taxon>
        <taxon>Micromonosporales</taxon>
        <taxon>Micromonosporaceae</taxon>
        <taxon>Paractinoplanes</taxon>
    </lineage>
</organism>
<keyword evidence="1" id="KW-0472">Membrane</keyword>
<dbReference type="EMBL" id="BOQN01000165">
    <property type="protein sequence ID" value="GIM97888.1"/>
    <property type="molecule type" value="Genomic_DNA"/>
</dbReference>
<keyword evidence="1" id="KW-1133">Transmembrane helix</keyword>
<accession>A0A920BR72</accession>
<evidence type="ECO:0000256" key="1">
    <source>
        <dbReference type="SAM" id="Phobius"/>
    </source>
</evidence>
<dbReference type="RefSeq" id="WP_213013515.1">
    <property type="nucleotide sequence ID" value="NZ_BOQN01000165.1"/>
</dbReference>
<evidence type="ECO:0000313" key="3">
    <source>
        <dbReference type="Proteomes" id="UP000677082"/>
    </source>
</evidence>
<evidence type="ECO:0008006" key="4">
    <source>
        <dbReference type="Google" id="ProtNLM"/>
    </source>
</evidence>
<keyword evidence="3" id="KW-1185">Reference proteome</keyword>
<dbReference type="Proteomes" id="UP000677082">
    <property type="component" value="Unassembled WGS sequence"/>
</dbReference>
<name>A0A920BR72_9ACTN</name>
<proteinExistence type="predicted"/>